<reference evidence="1 2" key="1">
    <citation type="journal article" date="2018" name="Front. Plant Sci.">
        <title>Red Clover (Trifolium pratense) and Zigzag Clover (T. medium) - A Picture of Genomic Similarities and Differences.</title>
        <authorList>
            <person name="Dluhosova J."/>
            <person name="Istvanek J."/>
            <person name="Nedelnik J."/>
            <person name="Repkova J."/>
        </authorList>
    </citation>
    <scope>NUCLEOTIDE SEQUENCE [LARGE SCALE GENOMIC DNA]</scope>
    <source>
        <strain evidence="2">cv. 10/8</strain>
        <tissue evidence="1">Leaf</tissue>
    </source>
</reference>
<dbReference type="AlphaFoldDB" id="A0A392WC97"/>
<feature type="non-terminal residue" evidence="1">
    <location>
        <position position="18"/>
    </location>
</feature>
<comment type="caution">
    <text evidence="1">The sequence shown here is derived from an EMBL/GenBank/DDBJ whole genome shotgun (WGS) entry which is preliminary data.</text>
</comment>
<sequence length="18" mass="1721">MNGSSVGCNRLGLGLGGE</sequence>
<evidence type="ECO:0000313" key="2">
    <source>
        <dbReference type="Proteomes" id="UP000265520"/>
    </source>
</evidence>
<accession>A0A392WC97</accession>
<dbReference type="EMBL" id="LXQA011455464">
    <property type="protein sequence ID" value="MCI97836.1"/>
    <property type="molecule type" value="Genomic_DNA"/>
</dbReference>
<evidence type="ECO:0000313" key="1">
    <source>
        <dbReference type="EMBL" id="MCI97836.1"/>
    </source>
</evidence>
<protein>
    <submittedName>
        <fullName evidence="1">Uncharacterized protein</fullName>
    </submittedName>
</protein>
<dbReference type="Proteomes" id="UP000265520">
    <property type="component" value="Unassembled WGS sequence"/>
</dbReference>
<keyword evidence="2" id="KW-1185">Reference proteome</keyword>
<name>A0A392WC97_9FABA</name>
<organism evidence="1 2">
    <name type="scientific">Trifolium medium</name>
    <dbReference type="NCBI Taxonomy" id="97028"/>
    <lineage>
        <taxon>Eukaryota</taxon>
        <taxon>Viridiplantae</taxon>
        <taxon>Streptophyta</taxon>
        <taxon>Embryophyta</taxon>
        <taxon>Tracheophyta</taxon>
        <taxon>Spermatophyta</taxon>
        <taxon>Magnoliopsida</taxon>
        <taxon>eudicotyledons</taxon>
        <taxon>Gunneridae</taxon>
        <taxon>Pentapetalae</taxon>
        <taxon>rosids</taxon>
        <taxon>fabids</taxon>
        <taxon>Fabales</taxon>
        <taxon>Fabaceae</taxon>
        <taxon>Papilionoideae</taxon>
        <taxon>50 kb inversion clade</taxon>
        <taxon>NPAAA clade</taxon>
        <taxon>Hologalegina</taxon>
        <taxon>IRL clade</taxon>
        <taxon>Trifolieae</taxon>
        <taxon>Trifolium</taxon>
    </lineage>
</organism>
<proteinExistence type="predicted"/>